<organism evidence="2 3">
    <name type="scientific">Aphanomyces stellatus</name>
    <dbReference type="NCBI Taxonomy" id="120398"/>
    <lineage>
        <taxon>Eukaryota</taxon>
        <taxon>Sar</taxon>
        <taxon>Stramenopiles</taxon>
        <taxon>Oomycota</taxon>
        <taxon>Saprolegniomycetes</taxon>
        <taxon>Saprolegniales</taxon>
        <taxon>Verrucalvaceae</taxon>
        <taxon>Aphanomyces</taxon>
    </lineage>
</organism>
<dbReference type="SUPFAM" id="SSF48452">
    <property type="entry name" value="TPR-like"/>
    <property type="match status" value="1"/>
</dbReference>
<accession>A0A485LMY7</accession>
<reference evidence="2 3" key="1">
    <citation type="submission" date="2019-03" db="EMBL/GenBank/DDBJ databases">
        <authorList>
            <person name="Gaulin E."/>
            <person name="Dumas B."/>
        </authorList>
    </citation>
    <scope>NUCLEOTIDE SEQUENCE [LARGE SCALE GENOMIC DNA]</scope>
    <source>
        <strain evidence="2">CBS 568.67</strain>
    </source>
</reference>
<evidence type="ECO:0000313" key="3">
    <source>
        <dbReference type="Proteomes" id="UP000332933"/>
    </source>
</evidence>
<dbReference type="InterPro" id="IPR011990">
    <property type="entry name" value="TPR-like_helical_dom_sf"/>
</dbReference>
<name>A0A485LMY7_9STRA</name>
<evidence type="ECO:0000313" key="2">
    <source>
        <dbReference type="EMBL" id="VFT99481.1"/>
    </source>
</evidence>
<protein>
    <submittedName>
        <fullName evidence="2">Aste57867_22830 protein</fullName>
    </submittedName>
</protein>
<dbReference type="AlphaFoldDB" id="A0A485LMY7"/>
<dbReference type="EMBL" id="CAADRA010007233">
    <property type="protein sequence ID" value="VFT99481.1"/>
    <property type="molecule type" value="Genomic_DNA"/>
</dbReference>
<keyword evidence="3" id="KW-1185">Reference proteome</keyword>
<reference evidence="1" key="2">
    <citation type="submission" date="2019-06" db="EMBL/GenBank/DDBJ databases">
        <title>Genomics analysis of Aphanomyces spp. identifies a new class of oomycete effector associated with host adaptation.</title>
        <authorList>
            <person name="Gaulin E."/>
        </authorList>
    </citation>
    <scope>NUCLEOTIDE SEQUENCE</scope>
    <source>
        <strain evidence="1">CBS 578.67</strain>
    </source>
</reference>
<dbReference type="Proteomes" id="UP000332933">
    <property type="component" value="Unassembled WGS sequence"/>
</dbReference>
<gene>
    <name evidence="2" type="primary">Aste57867_22830</name>
    <name evidence="1" type="ORF">As57867_022759</name>
    <name evidence="2" type="ORF">ASTE57867_22830</name>
</gene>
<evidence type="ECO:0000313" key="1">
    <source>
        <dbReference type="EMBL" id="KAF0685239.1"/>
    </source>
</evidence>
<dbReference type="Gene3D" id="1.25.40.10">
    <property type="entry name" value="Tetratricopeptide repeat domain"/>
    <property type="match status" value="1"/>
</dbReference>
<dbReference type="EMBL" id="VJMH01007207">
    <property type="protein sequence ID" value="KAF0685239.1"/>
    <property type="molecule type" value="Genomic_DNA"/>
</dbReference>
<sequence length="569" mass="61712">MASDPDDELAVHLKSDHGLAILVSIATTPADDIDLQAQALRILSEHGHEPKVATAWEAADMFAYLLDLEALVDGEHDLHLAVWKCLAQCAETAVPLLHALWERRVALLAAATSMRDANLQSTSIAAHTLVALVCNMAGLDAAVVRTAPCFGGLGDAGDNGVGFCELVKQWFVLTNEAALLTMVGHLITSSADVKAVFASGLVRLACRDYVIHYDNFEFHHSCIAFLDAVASVVCPIDNHALLPPGRDTFTRLVLRLSLCKIKAVWSDMLCVLQHTAHAPVFSAHLLEDAHFRGAICYLAAKDPAAAEALTSMLPQLDALDRGTNNLIQLPELAVDLSLGEAVDAATVLKASGNAWFAAGNHTAARAFYRHALSTLAVADANASRRHTDAPTMDALSVGHCVKVQLANKTWLQGMVSDCNGRTVDVMFDNGSEEDDVPLHRVRLVPTEAAAMTELRLQLCMNSAKCLHALKQTHEAVECLGYALEHVPGHIPALYLRRAPISSCLRLMSCRAKDDLQLAHQLVAKTKTHVALAADIRTAWSRLQLIVKHRKRADKRLIKEMMAYLNTIVE</sequence>
<dbReference type="OrthoDB" id="75841at2759"/>
<proteinExistence type="predicted"/>